<comment type="caution">
    <text evidence="3">The sequence shown here is derived from an EMBL/GenBank/DDBJ whole genome shotgun (WGS) entry which is preliminary data.</text>
</comment>
<protein>
    <recommendedName>
        <fullName evidence="2">Antitoxin</fullName>
    </recommendedName>
</protein>
<keyword evidence="4" id="KW-1185">Reference proteome</keyword>
<comment type="similarity">
    <text evidence="1 2">Belongs to the phD/YefM antitoxin family.</text>
</comment>
<dbReference type="AlphaFoldDB" id="A0A1B7M0Z5"/>
<evidence type="ECO:0000256" key="2">
    <source>
        <dbReference type="RuleBase" id="RU362080"/>
    </source>
</evidence>
<comment type="function">
    <text evidence="2">Antitoxin component of a type II toxin-antitoxin (TA) system.</text>
</comment>
<organism evidence="3 4">
    <name type="scientific">Enteractinococcus helveticum</name>
    <dbReference type="NCBI Taxonomy" id="1837282"/>
    <lineage>
        <taxon>Bacteria</taxon>
        <taxon>Bacillati</taxon>
        <taxon>Actinomycetota</taxon>
        <taxon>Actinomycetes</taxon>
        <taxon>Micrococcales</taxon>
        <taxon>Micrococcaceae</taxon>
    </lineage>
</organism>
<dbReference type="SUPFAM" id="SSF143120">
    <property type="entry name" value="YefM-like"/>
    <property type="match status" value="1"/>
</dbReference>
<dbReference type="Proteomes" id="UP000078292">
    <property type="component" value="Unassembled WGS sequence"/>
</dbReference>
<dbReference type="Pfam" id="PF02604">
    <property type="entry name" value="PhdYeFM_antitox"/>
    <property type="match status" value="1"/>
</dbReference>
<dbReference type="EMBL" id="LXEY01000014">
    <property type="protein sequence ID" value="OAV62068.1"/>
    <property type="molecule type" value="Genomic_DNA"/>
</dbReference>
<dbReference type="RefSeq" id="WP_043057270.1">
    <property type="nucleotide sequence ID" value="NZ_LXEY01000014.1"/>
</dbReference>
<gene>
    <name evidence="3" type="ORF">A6F49_07130</name>
</gene>
<dbReference type="NCBIfam" id="TIGR01552">
    <property type="entry name" value="phd_fam"/>
    <property type="match status" value="1"/>
</dbReference>
<evidence type="ECO:0000313" key="3">
    <source>
        <dbReference type="EMBL" id="OAV62068.1"/>
    </source>
</evidence>
<evidence type="ECO:0000256" key="1">
    <source>
        <dbReference type="ARBA" id="ARBA00009981"/>
    </source>
</evidence>
<proteinExistence type="inferred from homology"/>
<dbReference type="Gene3D" id="3.40.1620.10">
    <property type="entry name" value="YefM-like domain"/>
    <property type="match status" value="1"/>
</dbReference>
<reference evidence="3 4" key="1">
    <citation type="submission" date="2016-04" db="EMBL/GenBank/DDBJ databases">
        <title>First whole genome shotgun sequence of the bacterium Enteractinococcus sp. strain UASWS1574.</title>
        <authorList>
            <person name="Crovadore J."/>
            <person name="Chablais R."/>
            <person name="Lefort F."/>
        </authorList>
    </citation>
    <scope>NUCLEOTIDE SEQUENCE [LARGE SCALE GENOMIC DNA]</scope>
    <source>
        <strain evidence="3 4">UASWS1574</strain>
    </source>
</reference>
<sequence length="79" mass="8626">MRTVNLHEAKRKLSRLLDAAAAGEQITITKAGKPMVKLVRVGAEEKVARTGFLAGQGHIPENYDTLYSQKIAESFDDAV</sequence>
<evidence type="ECO:0000313" key="4">
    <source>
        <dbReference type="Proteomes" id="UP000078292"/>
    </source>
</evidence>
<dbReference type="InterPro" id="IPR006442">
    <property type="entry name" value="Antitoxin_Phd/YefM"/>
</dbReference>
<dbReference type="OrthoDB" id="33091at2"/>
<dbReference type="InterPro" id="IPR036165">
    <property type="entry name" value="YefM-like_sf"/>
</dbReference>
<dbReference type="STRING" id="1837282.A6F49_07130"/>
<name>A0A1B7M0Z5_9MICC</name>
<accession>A0A1B7M0Z5</accession>